<keyword evidence="2" id="KW-1185">Reference proteome</keyword>
<evidence type="ECO:0000313" key="1">
    <source>
        <dbReference type="EMBL" id="OCK88016.1"/>
    </source>
</evidence>
<dbReference type="EMBL" id="KV748251">
    <property type="protein sequence ID" value="OCK88016.1"/>
    <property type="molecule type" value="Genomic_DNA"/>
</dbReference>
<feature type="non-terminal residue" evidence="1">
    <location>
        <position position="1"/>
    </location>
</feature>
<gene>
    <name evidence="1" type="ORF">K441DRAFT_591444</name>
</gene>
<reference evidence="1 2" key="1">
    <citation type="journal article" date="2016" name="Nat. Commun.">
        <title>Ectomycorrhizal ecology is imprinted in the genome of the dominant symbiotic fungus Cenococcum geophilum.</title>
        <authorList>
            <consortium name="DOE Joint Genome Institute"/>
            <person name="Peter M."/>
            <person name="Kohler A."/>
            <person name="Ohm R.A."/>
            <person name="Kuo A."/>
            <person name="Krutzmann J."/>
            <person name="Morin E."/>
            <person name="Arend M."/>
            <person name="Barry K.W."/>
            <person name="Binder M."/>
            <person name="Choi C."/>
            <person name="Clum A."/>
            <person name="Copeland A."/>
            <person name="Grisel N."/>
            <person name="Haridas S."/>
            <person name="Kipfer T."/>
            <person name="LaButti K."/>
            <person name="Lindquist E."/>
            <person name="Lipzen A."/>
            <person name="Maire R."/>
            <person name="Meier B."/>
            <person name="Mihaltcheva S."/>
            <person name="Molinier V."/>
            <person name="Murat C."/>
            <person name="Poggeler S."/>
            <person name="Quandt C.A."/>
            <person name="Sperisen C."/>
            <person name="Tritt A."/>
            <person name="Tisserant E."/>
            <person name="Crous P.W."/>
            <person name="Henrissat B."/>
            <person name="Nehls U."/>
            <person name="Egli S."/>
            <person name="Spatafora J.W."/>
            <person name="Grigoriev I.V."/>
            <person name="Martin F.M."/>
        </authorList>
    </citation>
    <scope>NUCLEOTIDE SEQUENCE [LARGE SCALE GENOMIC DNA]</scope>
    <source>
        <strain evidence="1 2">1.58</strain>
    </source>
</reference>
<dbReference type="Proteomes" id="UP000250078">
    <property type="component" value="Unassembled WGS sequence"/>
</dbReference>
<organism evidence="1 2">
    <name type="scientific">Cenococcum geophilum 1.58</name>
    <dbReference type="NCBI Taxonomy" id="794803"/>
    <lineage>
        <taxon>Eukaryota</taxon>
        <taxon>Fungi</taxon>
        <taxon>Dikarya</taxon>
        <taxon>Ascomycota</taxon>
        <taxon>Pezizomycotina</taxon>
        <taxon>Dothideomycetes</taxon>
        <taxon>Pleosporomycetidae</taxon>
        <taxon>Gloniales</taxon>
        <taxon>Gloniaceae</taxon>
        <taxon>Cenococcum</taxon>
    </lineage>
</organism>
<sequence length="85" mass="9621">YEAAEEMNRRALEGREKALGKEHPDTLASVYFLAFLLHQQQQYEAASVLYQRAGSGYKRALGPEHPTTVACSKHYSSLIQEMQYG</sequence>
<evidence type="ECO:0000313" key="2">
    <source>
        <dbReference type="Proteomes" id="UP000250078"/>
    </source>
</evidence>
<name>A0ACC8EQM4_9PEZI</name>
<proteinExistence type="predicted"/>
<accession>A0ACC8EQM4</accession>
<protein>
    <submittedName>
        <fullName evidence="1">Uncharacterized protein</fullName>
    </submittedName>
</protein>